<reference evidence="7 8" key="1">
    <citation type="submission" date="2017-12" db="EMBL/GenBank/DDBJ databases">
        <title>Sequencing the genomes of 1000 Actinobacteria strains.</title>
        <authorList>
            <person name="Klenk H.-P."/>
        </authorList>
    </citation>
    <scope>NUCLEOTIDE SEQUENCE [LARGE SCALE GENOMIC DNA]</scope>
    <source>
        <strain evidence="7 8">DSM 44489</strain>
    </source>
</reference>
<dbReference type="InterPro" id="IPR001525">
    <property type="entry name" value="C5_MeTfrase"/>
</dbReference>
<dbReference type="Gene3D" id="3.90.120.10">
    <property type="entry name" value="DNA Methylase, subunit A, domain 2"/>
    <property type="match status" value="1"/>
</dbReference>
<dbReference type="Pfam" id="PF00145">
    <property type="entry name" value="DNA_methylase"/>
    <property type="match status" value="2"/>
</dbReference>
<dbReference type="AlphaFoldDB" id="A0A2N3V4F1"/>
<keyword evidence="5" id="KW-0680">Restriction system</keyword>
<proteinExistence type="inferred from homology"/>
<keyword evidence="8" id="KW-1185">Reference proteome</keyword>
<sequence>MAVEAAGFRPLLFNEFAKRACETLAMNRATPVEVADWVPAVPAEGERPPLVMGDVDKVEFEYLQPYNVDVLAGGPPCQPFSLGGIAQGDEDDRNGFPHMFRAIREMQPRAVICENVRGLLRPSFSPYFDYIKRELALPFVKRADGAHWSDHDRILRREARSRDIPDDERYDVAHFPVNAADYGVPQIRNRVIIVAFRRDIGVDLGRYTELVAPTHSETRLREDMISGVYWKRHGKKSNDAVRRRVMERIPLDQSLPIDGPRLRPWRTLRDALLGTDGQRPLPDIPDDRLDRTEFRPGEFIHHVGWPDARVYTGHTPNELDRPAKTVKAGVHGVPGGESVMLRDDGTHRYMTVREAARVMTFPDSWELAGPRGEKMRQLGNAVPVQLGKVFADAIATVLDEAEPKR</sequence>
<comment type="caution">
    <text evidence="7">The sequence shown here is derived from an EMBL/GenBank/DDBJ whole genome shotgun (WGS) entry which is preliminary data.</text>
</comment>
<dbReference type="GO" id="GO:0003677">
    <property type="term" value="F:DNA binding"/>
    <property type="evidence" value="ECO:0007669"/>
    <property type="project" value="TreeGrafter"/>
</dbReference>
<accession>A0A2N3V4F1</accession>
<evidence type="ECO:0000313" key="7">
    <source>
        <dbReference type="EMBL" id="PKV76456.1"/>
    </source>
</evidence>
<keyword evidence="3 6" id="KW-0808">Transferase</keyword>
<name>A0A2N3V4F1_9NOCA</name>
<evidence type="ECO:0000256" key="5">
    <source>
        <dbReference type="ARBA" id="ARBA00022747"/>
    </source>
</evidence>
<dbReference type="PROSITE" id="PS51679">
    <property type="entry name" value="SAM_MT_C5"/>
    <property type="match status" value="1"/>
</dbReference>
<dbReference type="InterPro" id="IPR050390">
    <property type="entry name" value="C5-Methyltransferase"/>
</dbReference>
<dbReference type="PRINTS" id="PR00105">
    <property type="entry name" value="C5METTRFRASE"/>
</dbReference>
<evidence type="ECO:0000256" key="1">
    <source>
        <dbReference type="ARBA" id="ARBA00011975"/>
    </source>
</evidence>
<comment type="similarity">
    <text evidence="6">Belongs to the class I-like SAM-binding methyltransferase superfamily. C5-methyltransferase family.</text>
</comment>
<keyword evidence="4 6" id="KW-0949">S-adenosyl-L-methionine</keyword>
<dbReference type="GO" id="GO:0032259">
    <property type="term" value="P:methylation"/>
    <property type="evidence" value="ECO:0007669"/>
    <property type="project" value="UniProtKB-KW"/>
</dbReference>
<dbReference type="InterPro" id="IPR029063">
    <property type="entry name" value="SAM-dependent_MTases_sf"/>
</dbReference>
<dbReference type="GO" id="GO:0009307">
    <property type="term" value="P:DNA restriction-modification system"/>
    <property type="evidence" value="ECO:0007669"/>
    <property type="project" value="UniProtKB-KW"/>
</dbReference>
<dbReference type="SUPFAM" id="SSF53335">
    <property type="entry name" value="S-adenosyl-L-methionine-dependent methyltransferases"/>
    <property type="match status" value="1"/>
</dbReference>
<keyword evidence="2 6" id="KW-0489">Methyltransferase</keyword>
<protein>
    <recommendedName>
        <fullName evidence="1">DNA (cytosine-5-)-methyltransferase</fullName>
        <ecNumber evidence="1">2.1.1.37</ecNumber>
    </recommendedName>
</protein>
<evidence type="ECO:0000256" key="6">
    <source>
        <dbReference type="PROSITE-ProRule" id="PRU01016"/>
    </source>
</evidence>
<evidence type="ECO:0000313" key="8">
    <source>
        <dbReference type="Proteomes" id="UP000233766"/>
    </source>
</evidence>
<feature type="active site" evidence="6">
    <location>
        <position position="77"/>
    </location>
</feature>
<dbReference type="Gene3D" id="3.40.50.150">
    <property type="entry name" value="Vaccinia Virus protein VP39"/>
    <property type="match status" value="1"/>
</dbReference>
<dbReference type="EMBL" id="PJMW01000004">
    <property type="protein sequence ID" value="PKV76456.1"/>
    <property type="molecule type" value="Genomic_DNA"/>
</dbReference>
<dbReference type="Proteomes" id="UP000233766">
    <property type="component" value="Unassembled WGS sequence"/>
</dbReference>
<dbReference type="PROSITE" id="PS00094">
    <property type="entry name" value="C5_MTASE_1"/>
    <property type="match status" value="1"/>
</dbReference>
<evidence type="ECO:0000256" key="3">
    <source>
        <dbReference type="ARBA" id="ARBA00022679"/>
    </source>
</evidence>
<dbReference type="PANTHER" id="PTHR10629:SF52">
    <property type="entry name" value="DNA (CYTOSINE-5)-METHYLTRANSFERASE 1"/>
    <property type="match status" value="1"/>
</dbReference>
<dbReference type="InterPro" id="IPR018117">
    <property type="entry name" value="C5_DNA_meth_AS"/>
</dbReference>
<evidence type="ECO:0000256" key="4">
    <source>
        <dbReference type="ARBA" id="ARBA00022691"/>
    </source>
</evidence>
<dbReference type="GO" id="GO:0044027">
    <property type="term" value="P:negative regulation of gene expression via chromosomal CpG island methylation"/>
    <property type="evidence" value="ECO:0007669"/>
    <property type="project" value="TreeGrafter"/>
</dbReference>
<dbReference type="EC" id="2.1.1.37" evidence="1"/>
<dbReference type="GO" id="GO:0003886">
    <property type="term" value="F:DNA (cytosine-5-)-methyltransferase activity"/>
    <property type="evidence" value="ECO:0007669"/>
    <property type="project" value="UniProtKB-EC"/>
</dbReference>
<evidence type="ECO:0000256" key="2">
    <source>
        <dbReference type="ARBA" id="ARBA00022603"/>
    </source>
</evidence>
<organism evidence="7 8">
    <name type="scientific">Nocardia fluminea</name>
    <dbReference type="NCBI Taxonomy" id="134984"/>
    <lineage>
        <taxon>Bacteria</taxon>
        <taxon>Bacillati</taxon>
        <taxon>Actinomycetota</taxon>
        <taxon>Actinomycetes</taxon>
        <taxon>Mycobacteriales</taxon>
        <taxon>Nocardiaceae</taxon>
        <taxon>Nocardia</taxon>
    </lineage>
</organism>
<dbReference type="PANTHER" id="PTHR10629">
    <property type="entry name" value="CYTOSINE-SPECIFIC METHYLTRANSFERASE"/>
    <property type="match status" value="1"/>
</dbReference>
<gene>
    <name evidence="7" type="ORF">ATK86_7379</name>
</gene>